<dbReference type="SMART" id="SM00248">
    <property type="entry name" value="ANK"/>
    <property type="match status" value="5"/>
</dbReference>
<keyword evidence="1" id="KW-0677">Repeat</keyword>
<comment type="caution">
    <text evidence="6">The sequence shown here is derived from an EMBL/GenBank/DDBJ whole genome shotgun (WGS) entry which is preliminary data.</text>
</comment>
<evidence type="ECO:0000259" key="5">
    <source>
        <dbReference type="Pfam" id="PF24883"/>
    </source>
</evidence>
<dbReference type="InterPro" id="IPR056884">
    <property type="entry name" value="NPHP3-like_N"/>
</dbReference>
<evidence type="ECO:0000256" key="1">
    <source>
        <dbReference type="ARBA" id="ARBA00022737"/>
    </source>
</evidence>
<reference evidence="6" key="1">
    <citation type="submission" date="2022-12" db="EMBL/GenBank/DDBJ databases">
        <authorList>
            <person name="Petersen C."/>
        </authorList>
    </citation>
    <scope>NUCLEOTIDE SEQUENCE</scope>
    <source>
        <strain evidence="6">IBT 29677</strain>
    </source>
</reference>
<dbReference type="GeneID" id="81366146"/>
<reference evidence="6" key="2">
    <citation type="journal article" date="2023" name="IMA Fungus">
        <title>Comparative genomic study of the Penicillium genus elucidates a diverse pangenome and 15 lateral gene transfer events.</title>
        <authorList>
            <person name="Petersen C."/>
            <person name="Sorensen T."/>
            <person name="Nielsen M.R."/>
            <person name="Sondergaard T.E."/>
            <person name="Sorensen J.L."/>
            <person name="Fitzpatrick D.A."/>
            <person name="Frisvad J.C."/>
            <person name="Nielsen K.L."/>
        </authorList>
    </citation>
    <scope>NUCLEOTIDE SEQUENCE</scope>
    <source>
        <strain evidence="6">IBT 29677</strain>
    </source>
</reference>
<dbReference type="PANTHER" id="PTHR10039:SF15">
    <property type="entry name" value="NACHT DOMAIN-CONTAINING PROTEIN"/>
    <property type="match status" value="1"/>
</dbReference>
<dbReference type="InterPro" id="IPR054471">
    <property type="entry name" value="GPIID_WHD"/>
</dbReference>
<evidence type="ECO:0000259" key="4">
    <source>
        <dbReference type="Pfam" id="PF22939"/>
    </source>
</evidence>
<dbReference type="InterPro" id="IPR002110">
    <property type="entry name" value="Ankyrin_rpt"/>
</dbReference>
<dbReference type="PROSITE" id="PS50088">
    <property type="entry name" value="ANK_REPEAT"/>
    <property type="match status" value="2"/>
</dbReference>
<evidence type="ECO:0000256" key="2">
    <source>
        <dbReference type="PROSITE-ProRule" id="PRU00023"/>
    </source>
</evidence>
<evidence type="ECO:0000256" key="3">
    <source>
        <dbReference type="SAM" id="Coils"/>
    </source>
</evidence>
<dbReference type="InterPro" id="IPR036770">
    <property type="entry name" value="Ankyrin_rpt-contain_sf"/>
</dbReference>
<protein>
    <submittedName>
        <fullName evidence="6">Ankyrin</fullName>
    </submittedName>
</protein>
<dbReference type="PROSITE" id="PS50297">
    <property type="entry name" value="ANK_REP_REGION"/>
    <property type="match status" value="1"/>
</dbReference>
<dbReference type="Gene3D" id="1.25.40.20">
    <property type="entry name" value="Ankyrin repeat-containing domain"/>
    <property type="match status" value="1"/>
</dbReference>
<dbReference type="SUPFAM" id="SSF48403">
    <property type="entry name" value="Ankyrin repeat"/>
    <property type="match status" value="1"/>
</dbReference>
<evidence type="ECO:0000313" key="6">
    <source>
        <dbReference type="EMBL" id="KAJ5408646.1"/>
    </source>
</evidence>
<dbReference type="Proteomes" id="UP001147747">
    <property type="component" value="Unassembled WGS sequence"/>
</dbReference>
<feature type="coiled-coil region" evidence="3">
    <location>
        <begin position="31"/>
        <end position="58"/>
    </location>
</feature>
<accession>A0A9X0BDH7</accession>
<dbReference type="AlphaFoldDB" id="A0A9X0BDH7"/>
<dbReference type="RefSeq" id="XP_056492961.1">
    <property type="nucleotide sequence ID" value="XM_056627166.1"/>
</dbReference>
<keyword evidence="7" id="KW-1185">Reference proteome</keyword>
<gene>
    <name evidence="6" type="ORF">N7509_002529</name>
</gene>
<sequence>MDPISLAVGLGEILPLISSAISTAKEYIDTVRSARKSIAALINELEVLQANVKNLYSLLKSNTFTERSVRFDENSVLLTCSAACEAKLQSLCKTLKQEAKGRVNRLLWPFTQKEYQKAIQDLRNFTNWMQFALSIDGCRVLSQTSEDVLKLMGQQLESFKATQTLQMGTLQIIEILKDQRLTDEVKVEQEARKSILNWISTSKYYQKHQLIQASRTQETGLWIMKRKEFIQWRDDNSASNILVCPESKARARQILRNAPYSIIIDQLLDSNASKDSPVAYFYFDHQDQSTQKTPEVLCSILRQLLDQLPNVPSAVTELFEKSDRRTQMPLHECERFLTDLACEVKCAYLVFDGLDESEHRRSFLQSIQNLAGNRQFRLLVTSRPHIRDTVDIFQDYPNLPIEANREDLKTHLYQELDQGGIYDIADQEFVRGLVRKLVRGAEGMFLLPVLQLRTILKEPTLGEMEDKIADLSGSLNDAFADTISRIQRLPKSRSRVGMDALMWLCHTTRAMSEAELSDALAIRSAQTVVNVKYRPTTKTILECCQGLATVDGEGRIRLSHYAIQEYLRDHSGNFFPRAEAIIAVTCLRYLVFEDFQDGPWSTSFEIESRMKVFPFLPWAAMYWGRFTRQTEGDPEVWTTLFTFFSSPAATAISNQVRQYSMPRNSKYWDKGECRSFSALHHASRHGLERALNTLIGSGAYGVNELTQMGSTPIIHAAAGGHLLTTRSLLAHGADPYLRNWYGNALHCATEANNANTVRELVRWGMDPNAENEDRPYLVAALGEDAAEAFAALVELGADIAFQSSCWGQGHLFFVAAFLDCDEVVGLMLERRWAETEMRNACGHTAIHCATLGGAVTTVRRLVEAGANVDAMDNACRTALEHAEHDGNRTIAKLLRDCGARSSQLS</sequence>
<keyword evidence="2" id="KW-0040">ANK repeat</keyword>
<dbReference type="EMBL" id="JAPZBU010000004">
    <property type="protein sequence ID" value="KAJ5408646.1"/>
    <property type="molecule type" value="Genomic_DNA"/>
</dbReference>
<keyword evidence="3" id="KW-0175">Coiled coil</keyword>
<dbReference type="Pfam" id="PF24883">
    <property type="entry name" value="NPHP3_N"/>
    <property type="match status" value="1"/>
</dbReference>
<organism evidence="6 7">
    <name type="scientific">Penicillium cosmopolitanum</name>
    <dbReference type="NCBI Taxonomy" id="1131564"/>
    <lineage>
        <taxon>Eukaryota</taxon>
        <taxon>Fungi</taxon>
        <taxon>Dikarya</taxon>
        <taxon>Ascomycota</taxon>
        <taxon>Pezizomycotina</taxon>
        <taxon>Eurotiomycetes</taxon>
        <taxon>Eurotiomycetidae</taxon>
        <taxon>Eurotiales</taxon>
        <taxon>Aspergillaceae</taxon>
        <taxon>Penicillium</taxon>
    </lineage>
</organism>
<feature type="domain" description="GPI inositol-deacylase winged helix" evidence="4">
    <location>
        <begin position="499"/>
        <end position="570"/>
    </location>
</feature>
<dbReference type="PANTHER" id="PTHR10039">
    <property type="entry name" value="AMELOGENIN"/>
    <property type="match status" value="1"/>
</dbReference>
<dbReference type="Pfam" id="PF22939">
    <property type="entry name" value="WHD_GPIID"/>
    <property type="match status" value="1"/>
</dbReference>
<feature type="repeat" description="ANK" evidence="2">
    <location>
        <begin position="708"/>
        <end position="740"/>
    </location>
</feature>
<feature type="repeat" description="ANK" evidence="2">
    <location>
        <begin position="841"/>
        <end position="873"/>
    </location>
</feature>
<dbReference type="Pfam" id="PF12796">
    <property type="entry name" value="Ank_2"/>
    <property type="match status" value="2"/>
</dbReference>
<feature type="domain" description="Nephrocystin 3-like N-terminal" evidence="5">
    <location>
        <begin position="219"/>
        <end position="383"/>
    </location>
</feature>
<proteinExistence type="predicted"/>
<evidence type="ECO:0000313" key="7">
    <source>
        <dbReference type="Proteomes" id="UP001147747"/>
    </source>
</evidence>
<dbReference type="OrthoDB" id="426293at2759"/>
<name>A0A9X0BDH7_9EURO</name>